<evidence type="ECO:0000256" key="2">
    <source>
        <dbReference type="ARBA" id="ARBA00022517"/>
    </source>
</evidence>
<feature type="region of interest" description="Disordered" evidence="13">
    <location>
        <begin position="346"/>
        <end position="417"/>
    </location>
</feature>
<keyword evidence="16" id="KW-1185">Reference proteome</keyword>
<evidence type="ECO:0000259" key="14">
    <source>
        <dbReference type="PROSITE" id="PS50157"/>
    </source>
</evidence>
<dbReference type="PROSITE" id="PS00028">
    <property type="entry name" value="ZINC_FINGER_C2H2_1"/>
    <property type="match status" value="7"/>
</dbReference>
<name>A0A7K8RX05_9PASS</name>
<keyword evidence="2" id="KW-0690">Ribosome biogenesis</keyword>
<feature type="domain" description="C2H2-type" evidence="14">
    <location>
        <begin position="270"/>
        <end position="299"/>
    </location>
</feature>
<evidence type="ECO:0000256" key="12">
    <source>
        <dbReference type="PROSITE-ProRule" id="PRU00042"/>
    </source>
</evidence>
<evidence type="ECO:0000256" key="11">
    <source>
        <dbReference type="ARBA" id="ARBA00040434"/>
    </source>
</evidence>
<dbReference type="AlphaFoldDB" id="A0A7K8RX05"/>
<evidence type="ECO:0000256" key="5">
    <source>
        <dbReference type="ARBA" id="ARBA00022771"/>
    </source>
</evidence>
<keyword evidence="6" id="KW-0862">Zinc</keyword>
<dbReference type="InterPro" id="IPR013087">
    <property type="entry name" value="Znf_C2H2_type"/>
</dbReference>
<dbReference type="GO" id="GO:0000981">
    <property type="term" value="F:DNA-binding transcription factor activity, RNA polymerase II-specific"/>
    <property type="evidence" value="ECO:0007669"/>
    <property type="project" value="TreeGrafter"/>
</dbReference>
<feature type="domain" description="C2H2-type" evidence="14">
    <location>
        <begin position="240"/>
        <end position="269"/>
    </location>
</feature>
<dbReference type="FunFam" id="3.30.160.60:FF:000236">
    <property type="entry name" value="zinc finger protein 143 isoform X1"/>
    <property type="match status" value="1"/>
</dbReference>
<sequence>SVPGEKLIEGQVIELEDGTTAYIHQVTFQKEAVAFEDGQPVVLEDGSMAFIHSTAKESYEPGTFQAVQLEDGSTAYIHRPVIVAPGSTILQVQTETGLQGLPGKEGGGGLDVDTVNALQQYGGGGRAQQHLLAREVQSHRKGQQGGGRAFRCGYKGCGRLYTTAHHLKVHERAHTGDRPYTCDFPSCGKAFATGYGLKSHVRTHTGGGPYKCPEDLCSKAFKGGGDLQKHIRTHTGERGGKCPFVGCGRSFTTSNIRKVHMRTHTGERPYTCAEPGCGRGFTSATNYKNHMRIHTGEKPYLCTVPGCGKRFTEYSSLYKHHVVHTHCKPYTCSSCGKTYRQTSTLAMHGGGSHGELEATEESEQAGGEQQQLEAAAAADRGSPLKSQHIAFLSGGGEDEEEDAVPTQISLGGEDGTEQVSLSQEELQALGSAIGVVTQSGVLAVPKGGDTGTMAVARGGGAEAQEVTIVAPGAVLSEESDMAPLCHQQVALLATSHGTHIAVQLEEQQSLEEALSMATAVIHYEPVPPDTALPGKGS</sequence>
<evidence type="ECO:0000313" key="15">
    <source>
        <dbReference type="EMBL" id="NXF21518.1"/>
    </source>
</evidence>
<feature type="domain" description="C2H2-type" evidence="14">
    <location>
        <begin position="150"/>
        <end position="179"/>
    </location>
</feature>
<dbReference type="GO" id="GO:0000978">
    <property type="term" value="F:RNA polymerase II cis-regulatory region sequence-specific DNA binding"/>
    <property type="evidence" value="ECO:0007669"/>
    <property type="project" value="TreeGrafter"/>
</dbReference>
<dbReference type="GO" id="GO:0042254">
    <property type="term" value="P:ribosome biogenesis"/>
    <property type="evidence" value="ECO:0007669"/>
    <property type="project" value="UniProtKB-KW"/>
</dbReference>
<evidence type="ECO:0000256" key="3">
    <source>
        <dbReference type="ARBA" id="ARBA00022723"/>
    </source>
</evidence>
<dbReference type="Proteomes" id="UP000574210">
    <property type="component" value="Unassembled WGS sequence"/>
</dbReference>
<keyword evidence="7" id="KW-0805">Transcription regulation</keyword>
<dbReference type="GO" id="GO:0008270">
    <property type="term" value="F:zinc ion binding"/>
    <property type="evidence" value="ECO:0007669"/>
    <property type="project" value="UniProtKB-KW"/>
</dbReference>
<evidence type="ECO:0000256" key="1">
    <source>
        <dbReference type="ARBA" id="ARBA00004123"/>
    </source>
</evidence>
<dbReference type="FunFam" id="3.30.160.60:FF:000071">
    <property type="entry name" value="Putative zinc finger protein 143"/>
    <property type="match status" value="1"/>
</dbReference>
<keyword evidence="4" id="KW-0677">Repeat</keyword>
<dbReference type="EMBL" id="VWYZ01000174">
    <property type="protein sequence ID" value="NXF21518.1"/>
    <property type="molecule type" value="Genomic_DNA"/>
</dbReference>
<accession>A0A7K8RX05</accession>
<keyword evidence="10" id="KW-0539">Nucleus</keyword>
<keyword evidence="8" id="KW-0238">DNA-binding</keyword>
<dbReference type="Gene3D" id="3.30.160.60">
    <property type="entry name" value="Classic Zinc Finger"/>
    <property type="match status" value="7"/>
</dbReference>
<gene>
    <name evidence="15" type="primary">Znf76</name>
    <name evidence="15" type="ORF">RHOROS_R07699</name>
</gene>
<feature type="compositionally biased region" description="Low complexity" evidence="13">
    <location>
        <begin position="364"/>
        <end position="378"/>
    </location>
</feature>
<feature type="domain" description="C2H2-type" evidence="14">
    <location>
        <begin position="180"/>
        <end position="209"/>
    </location>
</feature>
<comment type="subcellular location">
    <subcellularLocation>
        <location evidence="1">Nucleus</location>
    </subcellularLocation>
</comment>
<dbReference type="FunFam" id="3.30.160.60:FF:000125">
    <property type="entry name" value="Putative zinc finger protein 143"/>
    <property type="match status" value="2"/>
</dbReference>
<evidence type="ECO:0000256" key="13">
    <source>
        <dbReference type="SAM" id="MobiDB-lite"/>
    </source>
</evidence>
<dbReference type="Pfam" id="PF00096">
    <property type="entry name" value="zf-C2H2"/>
    <property type="match status" value="3"/>
</dbReference>
<feature type="domain" description="C2H2-type" evidence="14">
    <location>
        <begin position="330"/>
        <end position="358"/>
    </location>
</feature>
<keyword evidence="3" id="KW-0479">Metal-binding</keyword>
<evidence type="ECO:0000256" key="4">
    <source>
        <dbReference type="ARBA" id="ARBA00022737"/>
    </source>
</evidence>
<feature type="non-terminal residue" evidence="15">
    <location>
        <position position="1"/>
    </location>
</feature>
<proteinExistence type="predicted"/>
<dbReference type="PANTHER" id="PTHR23235">
    <property type="entry name" value="KRUEPPEL-LIKE TRANSCRIPTION FACTOR"/>
    <property type="match status" value="1"/>
</dbReference>
<dbReference type="SUPFAM" id="SSF57667">
    <property type="entry name" value="beta-beta-alpha zinc fingers"/>
    <property type="match status" value="4"/>
</dbReference>
<feature type="domain" description="C2H2-type" evidence="14">
    <location>
        <begin position="210"/>
        <end position="239"/>
    </location>
</feature>
<reference evidence="15 16" key="1">
    <citation type="submission" date="2019-09" db="EMBL/GenBank/DDBJ databases">
        <title>Bird 10,000 Genomes (B10K) Project - Family phase.</title>
        <authorList>
            <person name="Zhang G."/>
        </authorList>
    </citation>
    <scope>NUCLEOTIDE SEQUENCE [LARGE SCALE GENOMIC DNA]</scope>
    <source>
        <strain evidence="15">B10K-CU-031-12</strain>
        <tissue evidence="15">Muscle</tissue>
    </source>
</reference>
<dbReference type="InterPro" id="IPR036236">
    <property type="entry name" value="Znf_C2H2_sf"/>
</dbReference>
<organism evidence="15 16">
    <name type="scientific">Rhodinocichla rosea</name>
    <dbReference type="NCBI Taxonomy" id="58203"/>
    <lineage>
        <taxon>Eukaryota</taxon>
        <taxon>Metazoa</taxon>
        <taxon>Chordata</taxon>
        <taxon>Craniata</taxon>
        <taxon>Vertebrata</taxon>
        <taxon>Euteleostomi</taxon>
        <taxon>Archelosauria</taxon>
        <taxon>Archosauria</taxon>
        <taxon>Dinosauria</taxon>
        <taxon>Saurischia</taxon>
        <taxon>Theropoda</taxon>
        <taxon>Coelurosauria</taxon>
        <taxon>Aves</taxon>
        <taxon>Neognathae</taxon>
        <taxon>Neoaves</taxon>
        <taxon>Telluraves</taxon>
        <taxon>Australaves</taxon>
        <taxon>Passeriformes</taxon>
        <taxon>Thraupidae</taxon>
        <taxon>Rhodinocichla</taxon>
    </lineage>
</organism>
<feature type="non-terminal residue" evidence="15">
    <location>
        <position position="537"/>
    </location>
</feature>
<keyword evidence="5 12" id="KW-0863">Zinc-finger</keyword>
<evidence type="ECO:0000256" key="7">
    <source>
        <dbReference type="ARBA" id="ARBA00023015"/>
    </source>
</evidence>
<evidence type="ECO:0000256" key="10">
    <source>
        <dbReference type="ARBA" id="ARBA00023242"/>
    </source>
</evidence>
<evidence type="ECO:0000256" key="6">
    <source>
        <dbReference type="ARBA" id="ARBA00022833"/>
    </source>
</evidence>
<evidence type="ECO:0000256" key="8">
    <source>
        <dbReference type="ARBA" id="ARBA00023125"/>
    </source>
</evidence>
<dbReference type="PROSITE" id="PS50157">
    <property type="entry name" value="ZINC_FINGER_C2H2_2"/>
    <property type="match status" value="7"/>
</dbReference>
<evidence type="ECO:0000256" key="9">
    <source>
        <dbReference type="ARBA" id="ARBA00023163"/>
    </source>
</evidence>
<dbReference type="GO" id="GO:0005634">
    <property type="term" value="C:nucleus"/>
    <property type="evidence" value="ECO:0007669"/>
    <property type="project" value="UniProtKB-SubCell"/>
</dbReference>
<dbReference type="SMART" id="SM00355">
    <property type="entry name" value="ZnF_C2H2"/>
    <property type="match status" value="7"/>
</dbReference>
<keyword evidence="9" id="KW-0804">Transcription</keyword>
<dbReference type="FunFam" id="3.30.160.60:FF:000072">
    <property type="entry name" value="zinc finger protein 143 isoform X1"/>
    <property type="match status" value="1"/>
</dbReference>
<protein>
    <recommendedName>
        <fullName evidence="11">Transcription factor IIIA</fullName>
    </recommendedName>
</protein>
<feature type="domain" description="C2H2-type" evidence="14">
    <location>
        <begin position="300"/>
        <end position="329"/>
    </location>
</feature>
<evidence type="ECO:0000313" key="16">
    <source>
        <dbReference type="Proteomes" id="UP000574210"/>
    </source>
</evidence>
<dbReference type="FunFam" id="3.30.160.60:FF:001102">
    <property type="entry name" value="Transcription factor IIIA"/>
    <property type="match status" value="1"/>
</dbReference>
<comment type="caution">
    <text evidence="15">The sequence shown here is derived from an EMBL/GenBank/DDBJ whole genome shotgun (WGS) entry which is preliminary data.</text>
</comment>